<sequence>MNEIVKFLNLTEQDVLAFSQGEHTVKVSKFKKIVNSIFQSSVPEALIKVLKEQGINGVDIYEPSVRGFQNYQWLLVGKECEALTVGSGEWQKGKVRIRVTLEFCPDEVEEKVEENSNNGSLDGLRKQLNLDS</sequence>
<dbReference type="InterPro" id="IPR014971">
    <property type="entry name" value="KGK"/>
</dbReference>
<dbReference type="Pfam" id="PF08872">
    <property type="entry name" value="KGK"/>
    <property type="match status" value="1"/>
</dbReference>
<comment type="caution">
    <text evidence="1">The sequence shown here is derived from an EMBL/GenBank/DDBJ whole genome shotgun (WGS) entry which is preliminary data.</text>
</comment>
<gene>
    <name evidence="1" type="ORF">BH720_10725</name>
</gene>
<protein>
    <recommendedName>
        <fullName evidence="2">KGK domain-containing protein</fullName>
    </recommendedName>
</protein>
<reference evidence="1" key="1">
    <citation type="submission" date="2016-09" db="EMBL/GenBank/DDBJ databases">
        <title>Draft genome of thermotolerant cyanobacterium Desertifilum sp. strain IPPAS B-1220.</title>
        <authorList>
            <person name="Sinetova M.A."/>
            <person name="Bolakhan K."/>
            <person name="Zayadan B.K."/>
            <person name="Mironov K.S."/>
            <person name="Ustinova V."/>
            <person name="Kupriyanova E.V."/>
            <person name="Sidorov R.A."/>
            <person name="Skrypnik A.N."/>
            <person name="Gogoleva N.E."/>
            <person name="Gogolev Y.V."/>
            <person name="Los D.A."/>
        </authorList>
    </citation>
    <scope>NUCLEOTIDE SEQUENCE [LARGE SCALE GENOMIC DNA]</scope>
    <source>
        <strain evidence="1">IPPAS B-1220</strain>
    </source>
</reference>
<dbReference type="EMBL" id="MJGC01000053">
    <property type="protein sequence ID" value="OEJ75190.1"/>
    <property type="molecule type" value="Genomic_DNA"/>
</dbReference>
<dbReference type="STRING" id="1781255.BH720_10725"/>
<evidence type="ECO:0008006" key="2">
    <source>
        <dbReference type="Google" id="ProtNLM"/>
    </source>
</evidence>
<dbReference type="RefSeq" id="WP_069967189.1">
    <property type="nucleotide sequence ID" value="NZ_CM124774.1"/>
</dbReference>
<accession>A0A1E5QKM1</accession>
<name>A0A1E5QKM1_9CYAN</name>
<organism evidence="1">
    <name type="scientific">Desertifilum tharense IPPAS B-1220</name>
    <dbReference type="NCBI Taxonomy" id="1781255"/>
    <lineage>
        <taxon>Bacteria</taxon>
        <taxon>Bacillati</taxon>
        <taxon>Cyanobacteriota</taxon>
        <taxon>Cyanophyceae</taxon>
        <taxon>Desertifilales</taxon>
        <taxon>Desertifilaceae</taxon>
        <taxon>Desertifilum</taxon>
    </lineage>
</organism>
<evidence type="ECO:0000313" key="1">
    <source>
        <dbReference type="EMBL" id="OEJ75190.1"/>
    </source>
</evidence>
<dbReference type="AlphaFoldDB" id="A0A1E5QKM1"/>
<proteinExistence type="predicted"/>
<dbReference type="OrthoDB" id="454733at2"/>